<dbReference type="EMBL" id="BMGK01000004">
    <property type="protein sequence ID" value="GGD90115.1"/>
    <property type="molecule type" value="Genomic_DNA"/>
</dbReference>
<sequence length="142" mass="16360">MKTTYLILITLLCITTACTKDESDKEMDLILGSWELKEIYNNDGSSSNGEWQPPNTIYKYTFLDDNTFTSTRFIECDYGTYTFTEDTIELNFGCENFTTGIENPPGVFKENYTFENNHLILVPTYLSCDEGCGLKFKRIQNE</sequence>
<protein>
    <recommendedName>
        <fullName evidence="3">Lipocalin-like domain-containing protein</fullName>
    </recommendedName>
</protein>
<accession>A0A8J2Y685</accession>
<dbReference type="AlphaFoldDB" id="A0A8J2Y685"/>
<organism evidence="1 2">
    <name type="scientific">Planktosalinus lacus</name>
    <dbReference type="NCBI Taxonomy" id="1526573"/>
    <lineage>
        <taxon>Bacteria</taxon>
        <taxon>Pseudomonadati</taxon>
        <taxon>Bacteroidota</taxon>
        <taxon>Flavobacteriia</taxon>
        <taxon>Flavobacteriales</taxon>
        <taxon>Flavobacteriaceae</taxon>
        <taxon>Planktosalinus</taxon>
    </lineage>
</organism>
<evidence type="ECO:0000313" key="2">
    <source>
        <dbReference type="Proteomes" id="UP000652231"/>
    </source>
</evidence>
<comment type="caution">
    <text evidence="1">The sequence shown here is derived from an EMBL/GenBank/DDBJ whole genome shotgun (WGS) entry which is preliminary data.</text>
</comment>
<gene>
    <name evidence="1" type="ORF">GCM10011312_12540</name>
</gene>
<proteinExistence type="predicted"/>
<evidence type="ECO:0000313" key="1">
    <source>
        <dbReference type="EMBL" id="GGD90115.1"/>
    </source>
</evidence>
<reference evidence="1" key="1">
    <citation type="journal article" date="2014" name="Int. J. Syst. Evol. Microbiol.">
        <title>Complete genome sequence of Corynebacterium casei LMG S-19264T (=DSM 44701T), isolated from a smear-ripened cheese.</title>
        <authorList>
            <consortium name="US DOE Joint Genome Institute (JGI-PGF)"/>
            <person name="Walter F."/>
            <person name="Albersmeier A."/>
            <person name="Kalinowski J."/>
            <person name="Ruckert C."/>
        </authorList>
    </citation>
    <scope>NUCLEOTIDE SEQUENCE</scope>
    <source>
        <strain evidence="1">CGMCC 1.12924</strain>
    </source>
</reference>
<keyword evidence="2" id="KW-1185">Reference proteome</keyword>
<name>A0A8J2Y685_9FLAO</name>
<evidence type="ECO:0008006" key="3">
    <source>
        <dbReference type="Google" id="ProtNLM"/>
    </source>
</evidence>
<dbReference type="RefSeq" id="WP_188440639.1">
    <property type="nucleotide sequence ID" value="NZ_BMGK01000004.1"/>
</dbReference>
<dbReference type="PROSITE" id="PS51257">
    <property type="entry name" value="PROKAR_LIPOPROTEIN"/>
    <property type="match status" value="1"/>
</dbReference>
<dbReference type="Proteomes" id="UP000652231">
    <property type="component" value="Unassembled WGS sequence"/>
</dbReference>
<reference evidence="1" key="2">
    <citation type="submission" date="2020-09" db="EMBL/GenBank/DDBJ databases">
        <authorList>
            <person name="Sun Q."/>
            <person name="Zhou Y."/>
        </authorList>
    </citation>
    <scope>NUCLEOTIDE SEQUENCE</scope>
    <source>
        <strain evidence="1">CGMCC 1.12924</strain>
    </source>
</reference>